<dbReference type="SMART" id="SM00225">
    <property type="entry name" value="BTB"/>
    <property type="match status" value="1"/>
</dbReference>
<protein>
    <recommendedName>
        <fullName evidence="8">Phototropic-responsive NPH3 family protein</fullName>
    </recommendedName>
</protein>
<accession>A0AA88A034</accession>
<comment type="similarity">
    <text evidence="3">Belongs to the NPH3 family.</text>
</comment>
<evidence type="ECO:0000256" key="2">
    <source>
        <dbReference type="ARBA" id="ARBA00022786"/>
    </source>
</evidence>
<reference evidence="6" key="1">
    <citation type="submission" date="2023-07" db="EMBL/GenBank/DDBJ databases">
        <title>draft genome sequence of fig (Ficus carica).</title>
        <authorList>
            <person name="Takahashi T."/>
            <person name="Nishimura K."/>
        </authorList>
    </citation>
    <scope>NUCLEOTIDE SEQUENCE</scope>
</reference>
<dbReference type="AlphaFoldDB" id="A0AA88A034"/>
<comment type="pathway">
    <text evidence="1">Protein modification; protein ubiquitination.</text>
</comment>
<comment type="caution">
    <text evidence="6">The sequence shown here is derived from an EMBL/GenBank/DDBJ whole genome shotgun (WGS) entry which is preliminary data.</text>
</comment>
<keyword evidence="2" id="KW-0833">Ubl conjugation pathway</keyword>
<dbReference type="InterPro" id="IPR000210">
    <property type="entry name" value="BTB/POZ_dom"/>
</dbReference>
<evidence type="ECO:0000259" key="5">
    <source>
        <dbReference type="PROSITE" id="PS51649"/>
    </source>
</evidence>
<dbReference type="Proteomes" id="UP001187192">
    <property type="component" value="Unassembled WGS sequence"/>
</dbReference>
<dbReference type="InterPro" id="IPR043454">
    <property type="entry name" value="NPH3/RPT2-like"/>
</dbReference>
<keyword evidence="7" id="KW-1185">Reference proteome</keyword>
<evidence type="ECO:0000259" key="4">
    <source>
        <dbReference type="PROSITE" id="PS50097"/>
    </source>
</evidence>
<name>A0AA88A034_FICCA</name>
<feature type="domain" description="BTB" evidence="4">
    <location>
        <begin position="21"/>
        <end position="92"/>
    </location>
</feature>
<dbReference type="Pfam" id="PF03000">
    <property type="entry name" value="NPH3"/>
    <property type="match status" value="1"/>
</dbReference>
<feature type="domain" description="NPH3" evidence="5">
    <location>
        <begin position="195"/>
        <end position="456"/>
    </location>
</feature>
<dbReference type="InterPro" id="IPR027356">
    <property type="entry name" value="NPH3_dom"/>
</dbReference>
<sequence length="530" mass="60009">MAAKTLEKNDRNWVVHSTTASDLIVQVGGSSFHLHKLPMVSRSGYLSRLVFERSNGGRDSSVKIQIDNLPGGAKAFESVVRFCYGWKVDLTSSNIAPLYCAAHFLEMGDDLEQGNLISKSEAFMSFLIFSSWKDTFRILNSCEAISLWAKELQILKRCSESIALKACTNLKDFGSGDDGANCLPEKLKVEEGADNWWFEDVSFLRIDHFIEVIQSMKTKGMNPVLVGSCMAHWTTKWLSKITFELDTPNRKNMAHQLQRVTTESLIRVLPTEENSVTCNFLLQLLKVGLVMQINSALLEGLDQRIAFMLEQCRVPDLLVKNHGGDDSVYDVGIISRVVEAYASLASSNLGPKILAVGRLVDGYLTQVARDEKLEVKSFQSLAKALPKDARYCDDNLYRAIDMFLKAHPNTTEEERESLCKFLEYHRLSKEAREHVMKNNRVPLKIATRFILLEQVNMMRSKTTSGVGSSFQRTKSQAILRANRKSLEKKWLKSQKEIKKMTKEVETMKAQLNDLQMCKLKLLKQLKICNV</sequence>
<dbReference type="SUPFAM" id="SSF54695">
    <property type="entry name" value="POZ domain"/>
    <property type="match status" value="1"/>
</dbReference>
<dbReference type="EMBL" id="BTGU01000017">
    <property type="protein sequence ID" value="GMN43817.1"/>
    <property type="molecule type" value="Genomic_DNA"/>
</dbReference>
<organism evidence="6 7">
    <name type="scientific">Ficus carica</name>
    <name type="common">Common fig</name>
    <dbReference type="NCBI Taxonomy" id="3494"/>
    <lineage>
        <taxon>Eukaryota</taxon>
        <taxon>Viridiplantae</taxon>
        <taxon>Streptophyta</taxon>
        <taxon>Embryophyta</taxon>
        <taxon>Tracheophyta</taxon>
        <taxon>Spermatophyta</taxon>
        <taxon>Magnoliopsida</taxon>
        <taxon>eudicotyledons</taxon>
        <taxon>Gunneridae</taxon>
        <taxon>Pentapetalae</taxon>
        <taxon>rosids</taxon>
        <taxon>fabids</taxon>
        <taxon>Rosales</taxon>
        <taxon>Moraceae</taxon>
        <taxon>Ficeae</taxon>
        <taxon>Ficus</taxon>
    </lineage>
</organism>
<dbReference type="PROSITE" id="PS50097">
    <property type="entry name" value="BTB"/>
    <property type="match status" value="1"/>
</dbReference>
<dbReference type="PANTHER" id="PTHR32370">
    <property type="entry name" value="OS12G0117600 PROTEIN"/>
    <property type="match status" value="1"/>
</dbReference>
<evidence type="ECO:0000256" key="1">
    <source>
        <dbReference type="ARBA" id="ARBA00004906"/>
    </source>
</evidence>
<evidence type="ECO:0000256" key="3">
    <source>
        <dbReference type="PROSITE-ProRule" id="PRU00982"/>
    </source>
</evidence>
<evidence type="ECO:0008006" key="8">
    <source>
        <dbReference type="Google" id="ProtNLM"/>
    </source>
</evidence>
<dbReference type="InterPro" id="IPR011333">
    <property type="entry name" value="SKP1/BTB/POZ_sf"/>
</dbReference>
<evidence type="ECO:0000313" key="7">
    <source>
        <dbReference type="Proteomes" id="UP001187192"/>
    </source>
</evidence>
<proteinExistence type="inferred from homology"/>
<dbReference type="PROSITE" id="PS51649">
    <property type="entry name" value="NPH3"/>
    <property type="match status" value="1"/>
</dbReference>
<dbReference type="Gene3D" id="3.30.710.10">
    <property type="entry name" value="Potassium Channel Kv1.1, Chain A"/>
    <property type="match status" value="1"/>
</dbReference>
<gene>
    <name evidence="6" type="ORF">TIFTF001_013005</name>
</gene>
<dbReference type="Pfam" id="PF00651">
    <property type="entry name" value="BTB"/>
    <property type="match status" value="1"/>
</dbReference>
<evidence type="ECO:0000313" key="6">
    <source>
        <dbReference type="EMBL" id="GMN43817.1"/>
    </source>
</evidence>